<dbReference type="PANTHER" id="PTHR30489">
    <property type="entry name" value="LIPOPROTEIN-RELEASING SYSTEM TRANSMEMBRANE PROTEIN LOLE"/>
    <property type="match status" value="1"/>
</dbReference>
<keyword evidence="5 7" id="KW-1133">Transmembrane helix</keyword>
<keyword evidence="4 7" id="KW-0812">Transmembrane</keyword>
<dbReference type="InterPro" id="IPR003838">
    <property type="entry name" value="ABC3_permease_C"/>
</dbReference>
<proteinExistence type="inferred from homology"/>
<organism evidence="10">
    <name type="scientific">Sorangium cellulosum</name>
    <name type="common">Polyangium cellulosum</name>
    <dbReference type="NCBI Taxonomy" id="56"/>
    <lineage>
        <taxon>Bacteria</taxon>
        <taxon>Pseudomonadati</taxon>
        <taxon>Myxococcota</taxon>
        <taxon>Polyangia</taxon>
        <taxon>Polyangiales</taxon>
        <taxon>Polyangiaceae</taxon>
        <taxon>Sorangium</taxon>
    </lineage>
</organism>
<evidence type="ECO:0000256" key="5">
    <source>
        <dbReference type="ARBA" id="ARBA00022989"/>
    </source>
</evidence>
<name>A0A0M4KNU2_SORCE</name>
<dbReference type="Pfam" id="PF12704">
    <property type="entry name" value="MacB_PCD"/>
    <property type="match status" value="1"/>
</dbReference>
<dbReference type="InterPro" id="IPR025857">
    <property type="entry name" value="MacB_PCD"/>
</dbReference>
<evidence type="ECO:0000313" key="10">
    <source>
        <dbReference type="EMBL" id="ALD83696.1"/>
    </source>
</evidence>
<keyword evidence="3" id="KW-1003">Cell membrane</keyword>
<dbReference type="PANTHER" id="PTHR30489:SF0">
    <property type="entry name" value="LIPOPROTEIN-RELEASING SYSTEM TRANSMEMBRANE PROTEIN LOLE"/>
    <property type="match status" value="1"/>
</dbReference>
<dbReference type="GO" id="GO:0044874">
    <property type="term" value="P:lipoprotein localization to outer membrane"/>
    <property type="evidence" value="ECO:0007669"/>
    <property type="project" value="TreeGrafter"/>
</dbReference>
<dbReference type="AlphaFoldDB" id="A0A0M4KNU2"/>
<comment type="subcellular location">
    <subcellularLocation>
        <location evidence="1">Cell membrane</location>
        <topology evidence="1">Multi-pass membrane protein</topology>
    </subcellularLocation>
</comment>
<feature type="transmembrane region" description="Helical" evidence="7">
    <location>
        <begin position="20"/>
        <end position="43"/>
    </location>
</feature>
<dbReference type="InterPro" id="IPR051447">
    <property type="entry name" value="Lipoprotein-release_system"/>
</dbReference>
<protein>
    <submittedName>
        <fullName evidence="10">ABC transporter permease</fullName>
    </submittedName>
</protein>
<evidence type="ECO:0000256" key="7">
    <source>
        <dbReference type="SAM" id="Phobius"/>
    </source>
</evidence>
<evidence type="ECO:0000256" key="1">
    <source>
        <dbReference type="ARBA" id="ARBA00004651"/>
    </source>
</evidence>
<feature type="domain" description="ABC3 transporter permease C-terminal" evidence="8">
    <location>
        <begin position="266"/>
        <end position="398"/>
    </location>
</feature>
<feature type="domain" description="MacB-like periplasmic core" evidence="9">
    <location>
        <begin position="18"/>
        <end position="223"/>
    </location>
</feature>
<evidence type="ECO:0000256" key="6">
    <source>
        <dbReference type="ARBA" id="ARBA00023136"/>
    </source>
</evidence>
<evidence type="ECO:0000256" key="4">
    <source>
        <dbReference type="ARBA" id="ARBA00022692"/>
    </source>
</evidence>
<comment type="similarity">
    <text evidence="2">Belongs to the ABC-4 integral membrane protein family. LolC/E subfamily.</text>
</comment>
<feature type="transmembrane region" description="Helical" evidence="7">
    <location>
        <begin position="371"/>
        <end position="391"/>
    </location>
</feature>
<evidence type="ECO:0000259" key="9">
    <source>
        <dbReference type="Pfam" id="PF12704"/>
    </source>
</evidence>
<evidence type="ECO:0000259" key="8">
    <source>
        <dbReference type="Pfam" id="PF02687"/>
    </source>
</evidence>
<evidence type="ECO:0000256" key="3">
    <source>
        <dbReference type="ARBA" id="ARBA00022475"/>
    </source>
</evidence>
<feature type="transmembrane region" description="Helical" evidence="7">
    <location>
        <begin position="315"/>
        <end position="337"/>
    </location>
</feature>
<sequence>MNTFQIAFRNLRRNRTRTSISIATIGIATAVLILSNALTLGMVDDASRNVIDLGVGEAQVHAPGYLVEQSIHDSLKDPDAVLARARERGVAAAPRALAGGLLAAGDKSAGLRFWGIDPAAERELGKLPRHLRSGQFLPDTPDRRVVLGGGLARALAVGVGAEVAMVVQGLDGSVSTELLRVSGVLDNVGEAIDRGTALIDRRDFEQIFSAPGKVHEIALSTHGRMSADDLVATMSGASPGAEVKSWRALKPAVASVVDIWEGSTLILAVIFFLAAGLGVLNTMLMASYERIPEFGTIKALGATPGRIVRDVAAEAFVLAALSTALGAALGTGLAWLAETRGLDLSVLGTRFSFSGVTLQSVWRAKLTPSGVYGPVVLMLGVAVAAALYPAIKAARLDPVKALVHV</sequence>
<keyword evidence="6 7" id="KW-0472">Membrane</keyword>
<dbReference type="GO" id="GO:0098797">
    <property type="term" value="C:plasma membrane protein complex"/>
    <property type="evidence" value="ECO:0007669"/>
    <property type="project" value="TreeGrafter"/>
</dbReference>
<feature type="transmembrane region" description="Helical" evidence="7">
    <location>
        <begin position="265"/>
        <end position="288"/>
    </location>
</feature>
<dbReference type="EMBL" id="KT368180">
    <property type="protein sequence ID" value="ALD83696.1"/>
    <property type="molecule type" value="Genomic_DNA"/>
</dbReference>
<dbReference type="Pfam" id="PF02687">
    <property type="entry name" value="FtsX"/>
    <property type="match status" value="1"/>
</dbReference>
<reference evidence="10" key="1">
    <citation type="journal article" date="2015" name="ACS Chem. Biol.">
        <title>Two of a Kind-The Biosynthetic Pathways of Chlorotonil and Anthracimycin.</title>
        <authorList>
            <person name="Jungmann K."/>
            <person name="Jansen R."/>
            <person name="Gerth K."/>
            <person name="Huch V."/>
            <person name="Krug D."/>
            <person name="Fenical W."/>
            <person name="Muller R."/>
        </authorList>
    </citation>
    <scope>NUCLEOTIDE SEQUENCE</scope>
    <source>
        <strain evidence="10">1525</strain>
    </source>
</reference>
<evidence type="ECO:0000256" key="2">
    <source>
        <dbReference type="ARBA" id="ARBA00005236"/>
    </source>
</evidence>
<accession>A0A0M4KNU2</accession>